<evidence type="ECO:0000313" key="2">
    <source>
        <dbReference type="Proteomes" id="UP000789366"/>
    </source>
</evidence>
<comment type="caution">
    <text evidence="1">The sequence shown here is derived from an EMBL/GenBank/DDBJ whole genome shotgun (WGS) entry which is preliminary data.</text>
</comment>
<proteinExistence type="predicted"/>
<gene>
    <name evidence="1" type="ORF">SPELUC_LOCUS7464</name>
</gene>
<dbReference type="EMBL" id="CAJVPW010009883">
    <property type="protein sequence ID" value="CAG8610067.1"/>
    <property type="molecule type" value="Genomic_DNA"/>
</dbReference>
<feature type="non-terminal residue" evidence="1">
    <location>
        <position position="225"/>
    </location>
</feature>
<keyword evidence="2" id="KW-1185">Reference proteome</keyword>
<reference evidence="1" key="1">
    <citation type="submission" date="2021-06" db="EMBL/GenBank/DDBJ databases">
        <authorList>
            <person name="Kallberg Y."/>
            <person name="Tangrot J."/>
            <person name="Rosling A."/>
        </authorList>
    </citation>
    <scope>NUCLEOTIDE SEQUENCE</scope>
    <source>
        <strain evidence="1">28 12/20/2015</strain>
    </source>
</reference>
<name>A0ACA9MUW1_9GLOM</name>
<protein>
    <submittedName>
        <fullName evidence="1">15502_t:CDS:1</fullName>
    </submittedName>
</protein>
<sequence length="225" mass="25725">MTTIKLESSTNKNLDLKNALLFNEFIGSDEFGYQGEDDGNIFDDKIMSYMSRSYNKNNSCYSENIETFILDKMNDEFEVDSAFSTELKSTSTSSYNDSIVLDDKTLIADNSNIQQLSFCIILDFINGQFQQCCDITLNQHSLKQLIGTWEIDKKVFEKAKSNKQLHSLEALQIFGNWILQTVTTENEEKKTKTILKIGHVELSTNSDEYFKFSSETLEKIGKQLG</sequence>
<evidence type="ECO:0000313" key="1">
    <source>
        <dbReference type="EMBL" id="CAG8610067.1"/>
    </source>
</evidence>
<dbReference type="Proteomes" id="UP000789366">
    <property type="component" value="Unassembled WGS sequence"/>
</dbReference>
<accession>A0ACA9MUW1</accession>
<organism evidence="1 2">
    <name type="scientific">Cetraspora pellucida</name>
    <dbReference type="NCBI Taxonomy" id="1433469"/>
    <lineage>
        <taxon>Eukaryota</taxon>
        <taxon>Fungi</taxon>
        <taxon>Fungi incertae sedis</taxon>
        <taxon>Mucoromycota</taxon>
        <taxon>Glomeromycotina</taxon>
        <taxon>Glomeromycetes</taxon>
        <taxon>Diversisporales</taxon>
        <taxon>Gigasporaceae</taxon>
        <taxon>Cetraspora</taxon>
    </lineage>
</organism>